<keyword evidence="2" id="KW-1185">Reference proteome</keyword>
<dbReference type="OrthoDB" id="7503969at2"/>
<dbReference type="Proteomes" id="UP000198824">
    <property type="component" value="Unassembled WGS sequence"/>
</dbReference>
<name>A0A1I6JM77_9SPHN</name>
<evidence type="ECO:0000313" key="2">
    <source>
        <dbReference type="Proteomes" id="UP000198824"/>
    </source>
</evidence>
<evidence type="ECO:0000313" key="1">
    <source>
        <dbReference type="EMBL" id="SFR79670.1"/>
    </source>
</evidence>
<reference evidence="1 2" key="1">
    <citation type="submission" date="2016-10" db="EMBL/GenBank/DDBJ databases">
        <authorList>
            <person name="de Groot N.N."/>
        </authorList>
    </citation>
    <scope>NUCLEOTIDE SEQUENCE [LARGE SCALE GENOMIC DNA]</scope>
    <source>
        <strain evidence="1 2">S5-249</strain>
    </source>
</reference>
<proteinExistence type="predicted"/>
<dbReference type="RefSeq" id="WP_131819156.1">
    <property type="nucleotide sequence ID" value="NZ_FOZG01000001.1"/>
</dbReference>
<organism evidence="1 2">
    <name type="scientific">Sphingomonas jatrophae</name>
    <dbReference type="NCBI Taxonomy" id="1166337"/>
    <lineage>
        <taxon>Bacteria</taxon>
        <taxon>Pseudomonadati</taxon>
        <taxon>Pseudomonadota</taxon>
        <taxon>Alphaproteobacteria</taxon>
        <taxon>Sphingomonadales</taxon>
        <taxon>Sphingomonadaceae</taxon>
        <taxon>Sphingomonas</taxon>
    </lineage>
</organism>
<sequence>MKHEPILPGLKPAMMPWDFIRLRREAAGVSIPELARRLDDVPEHRADVERNLRIWESPGVRLKLYLLETVNRRGFPIDIEIYRQLCEDPVDHHPTLCTGCACSVWTPCTTRDGAECRHEEDGTCTACKEKAERRTTRRAA</sequence>
<dbReference type="STRING" id="1166337.SAMN05192580_0432"/>
<dbReference type="AlphaFoldDB" id="A0A1I6JM77"/>
<dbReference type="EMBL" id="FOZG01000001">
    <property type="protein sequence ID" value="SFR79670.1"/>
    <property type="molecule type" value="Genomic_DNA"/>
</dbReference>
<protein>
    <submittedName>
        <fullName evidence="1">Uncharacterized protein</fullName>
    </submittedName>
</protein>
<gene>
    <name evidence="1" type="ORF">SAMN05192580_0432</name>
</gene>
<accession>A0A1I6JM77</accession>